<dbReference type="NCBIfam" id="TIGR01926">
    <property type="entry name" value="peroxid_rel"/>
    <property type="match status" value="1"/>
</dbReference>
<sequence length="198" mass="22022">MSRISRLDRSHVSPEIAARYDKVFAQRGNVPNMFRVMAHRPEIFATMQDHFAAVLSTGTVSTKLKELIIVRTSQVNETPYCLASHSVLARGLGWSDDQLSHLAEWQSREDFTPAEKAALWLAETVTRNANAVTDEQFAELRTFYSEGEIVELLCAIGLFNYFNRFNNALRMEPTKPGEGGVEAQAAPPADAVAVHGLK</sequence>
<dbReference type="Gene3D" id="1.20.1290.10">
    <property type="entry name" value="AhpD-like"/>
    <property type="match status" value="1"/>
</dbReference>
<organism evidence="2 3">
    <name type="scientific">Occallatibacter riparius</name>
    <dbReference type="NCBI Taxonomy" id="1002689"/>
    <lineage>
        <taxon>Bacteria</taxon>
        <taxon>Pseudomonadati</taxon>
        <taxon>Acidobacteriota</taxon>
        <taxon>Terriglobia</taxon>
        <taxon>Terriglobales</taxon>
        <taxon>Acidobacteriaceae</taxon>
        <taxon>Occallatibacter</taxon>
    </lineage>
</organism>
<dbReference type="EMBL" id="CP093313">
    <property type="protein sequence ID" value="UWZ81782.1"/>
    <property type="molecule type" value="Genomic_DNA"/>
</dbReference>
<gene>
    <name evidence="2" type="ORF">MOP44_14430</name>
</gene>
<dbReference type="GO" id="GO:0051920">
    <property type="term" value="F:peroxiredoxin activity"/>
    <property type="evidence" value="ECO:0007669"/>
    <property type="project" value="InterPro"/>
</dbReference>
<dbReference type="Proteomes" id="UP001059380">
    <property type="component" value="Chromosome"/>
</dbReference>
<evidence type="ECO:0000313" key="3">
    <source>
        <dbReference type="Proteomes" id="UP001059380"/>
    </source>
</evidence>
<dbReference type="SUPFAM" id="SSF69118">
    <property type="entry name" value="AhpD-like"/>
    <property type="match status" value="1"/>
</dbReference>
<keyword evidence="3" id="KW-1185">Reference proteome</keyword>
<evidence type="ECO:0000259" key="1">
    <source>
        <dbReference type="Pfam" id="PF02627"/>
    </source>
</evidence>
<dbReference type="KEGG" id="orp:MOP44_14430"/>
<dbReference type="PANTHER" id="PTHR34846">
    <property type="entry name" value="4-CARBOXYMUCONOLACTONE DECARBOXYLASE FAMILY PROTEIN (AFU_ORTHOLOGUE AFUA_6G11590)"/>
    <property type="match status" value="1"/>
</dbReference>
<dbReference type="Pfam" id="PF02627">
    <property type="entry name" value="CMD"/>
    <property type="match status" value="1"/>
</dbReference>
<dbReference type="InterPro" id="IPR029032">
    <property type="entry name" value="AhpD-like"/>
</dbReference>
<dbReference type="PANTHER" id="PTHR34846:SF10">
    <property type="entry name" value="CYTOPLASMIC PROTEIN"/>
    <property type="match status" value="1"/>
</dbReference>
<dbReference type="InterPro" id="IPR010195">
    <property type="entry name" value="Uncharacterised_peroxidase-rel"/>
</dbReference>
<protein>
    <submittedName>
        <fullName evidence="2">Carboxymuconolactone decarboxylase family protein</fullName>
    </submittedName>
</protein>
<evidence type="ECO:0000313" key="2">
    <source>
        <dbReference type="EMBL" id="UWZ81782.1"/>
    </source>
</evidence>
<accession>A0A9J7BLL6</accession>
<dbReference type="NCBIfam" id="TIGR00778">
    <property type="entry name" value="ahpD_dom"/>
    <property type="match status" value="1"/>
</dbReference>
<name>A0A9J7BLL6_9BACT</name>
<proteinExistence type="predicted"/>
<dbReference type="AlphaFoldDB" id="A0A9J7BLL6"/>
<dbReference type="InterPro" id="IPR004675">
    <property type="entry name" value="AhpD_core"/>
</dbReference>
<dbReference type="RefSeq" id="WP_260790675.1">
    <property type="nucleotide sequence ID" value="NZ_CP093313.1"/>
</dbReference>
<reference evidence="2" key="1">
    <citation type="submission" date="2021-04" db="EMBL/GenBank/DDBJ databases">
        <title>Phylogenetic analysis of Acidobacteriaceae.</title>
        <authorList>
            <person name="Qiu L."/>
            <person name="Zhang Q."/>
        </authorList>
    </citation>
    <scope>NUCLEOTIDE SEQUENCE</scope>
    <source>
        <strain evidence="2">DSM 25168</strain>
    </source>
</reference>
<dbReference type="InterPro" id="IPR003779">
    <property type="entry name" value="CMD-like"/>
</dbReference>
<feature type="domain" description="Carboxymuconolactone decarboxylase-like" evidence="1">
    <location>
        <begin position="41"/>
        <end position="123"/>
    </location>
</feature>